<dbReference type="SUPFAM" id="SSF57756">
    <property type="entry name" value="Retrovirus zinc finger-like domains"/>
    <property type="match status" value="1"/>
</dbReference>
<keyword evidence="1" id="KW-0863">Zinc-finger</keyword>
<gene>
    <name evidence="4" type="ORF">L195_g020994</name>
</gene>
<dbReference type="PROSITE" id="PS50158">
    <property type="entry name" value="ZF_CCHC"/>
    <property type="match status" value="1"/>
</dbReference>
<dbReference type="EMBL" id="ASHM01015914">
    <property type="protein sequence ID" value="PNX97761.1"/>
    <property type="molecule type" value="Genomic_DNA"/>
</dbReference>
<dbReference type="Pfam" id="PF22936">
    <property type="entry name" value="Pol_BBD"/>
    <property type="match status" value="1"/>
</dbReference>
<proteinExistence type="predicted"/>
<feature type="domain" description="CCHC-type" evidence="3">
    <location>
        <begin position="179"/>
        <end position="194"/>
    </location>
</feature>
<dbReference type="SMART" id="SM00343">
    <property type="entry name" value="ZnF_C2HC"/>
    <property type="match status" value="1"/>
</dbReference>
<dbReference type="Proteomes" id="UP000236291">
    <property type="component" value="Unassembled WGS sequence"/>
</dbReference>
<keyword evidence="1" id="KW-0479">Metal-binding</keyword>
<evidence type="ECO:0000256" key="1">
    <source>
        <dbReference type="PROSITE-ProRule" id="PRU00047"/>
    </source>
</evidence>
<dbReference type="GO" id="GO:0008270">
    <property type="term" value="F:zinc ion binding"/>
    <property type="evidence" value="ECO:0007669"/>
    <property type="project" value="UniProtKB-KW"/>
</dbReference>
<accession>A0A2K3N3X5</accession>
<dbReference type="Gene3D" id="4.10.60.10">
    <property type="entry name" value="Zinc finger, CCHC-type"/>
    <property type="match status" value="1"/>
</dbReference>
<evidence type="ECO:0000259" key="3">
    <source>
        <dbReference type="PROSITE" id="PS50158"/>
    </source>
</evidence>
<organism evidence="4 5">
    <name type="scientific">Trifolium pratense</name>
    <name type="common">Red clover</name>
    <dbReference type="NCBI Taxonomy" id="57577"/>
    <lineage>
        <taxon>Eukaryota</taxon>
        <taxon>Viridiplantae</taxon>
        <taxon>Streptophyta</taxon>
        <taxon>Embryophyta</taxon>
        <taxon>Tracheophyta</taxon>
        <taxon>Spermatophyta</taxon>
        <taxon>Magnoliopsida</taxon>
        <taxon>eudicotyledons</taxon>
        <taxon>Gunneridae</taxon>
        <taxon>Pentapetalae</taxon>
        <taxon>rosids</taxon>
        <taxon>fabids</taxon>
        <taxon>Fabales</taxon>
        <taxon>Fabaceae</taxon>
        <taxon>Papilionoideae</taxon>
        <taxon>50 kb inversion clade</taxon>
        <taxon>NPAAA clade</taxon>
        <taxon>Hologalegina</taxon>
        <taxon>IRL clade</taxon>
        <taxon>Trifolieae</taxon>
        <taxon>Trifolium</taxon>
    </lineage>
</organism>
<evidence type="ECO:0000313" key="5">
    <source>
        <dbReference type="Proteomes" id="UP000236291"/>
    </source>
</evidence>
<dbReference type="GO" id="GO:0003676">
    <property type="term" value="F:nucleic acid binding"/>
    <property type="evidence" value="ECO:0007669"/>
    <property type="project" value="InterPro"/>
</dbReference>
<name>A0A2K3N3X5_TRIPR</name>
<dbReference type="AlphaFoldDB" id="A0A2K3N3X5"/>
<dbReference type="InterPro" id="IPR054722">
    <property type="entry name" value="PolX-like_BBD"/>
</dbReference>
<evidence type="ECO:0000256" key="2">
    <source>
        <dbReference type="SAM" id="MobiDB-lite"/>
    </source>
</evidence>
<dbReference type="InterPro" id="IPR036875">
    <property type="entry name" value="Znf_CCHC_sf"/>
</dbReference>
<reference evidence="4 5" key="2">
    <citation type="journal article" date="2017" name="Front. Plant Sci.">
        <title>Gene Classification and Mining of Molecular Markers Useful in Red Clover (Trifolium pratense) Breeding.</title>
        <authorList>
            <person name="Istvanek J."/>
            <person name="Dluhosova J."/>
            <person name="Dluhos P."/>
            <person name="Patkova L."/>
            <person name="Nedelnik J."/>
            <person name="Repkova J."/>
        </authorList>
    </citation>
    <scope>NUCLEOTIDE SEQUENCE [LARGE SCALE GENOMIC DNA]</scope>
    <source>
        <strain evidence="5">cv. Tatra</strain>
        <tissue evidence="4">Young leaves</tissue>
    </source>
</reference>
<dbReference type="PANTHER" id="PTHR35317">
    <property type="entry name" value="OS04G0629600 PROTEIN"/>
    <property type="match status" value="1"/>
</dbReference>
<sequence length="328" mass="37058">MSENSDFMKPFILKFDGFYDRWAMLMENLLRSKEYWGLIEHRVTVAPANATAEQQAAANASKTHGFKVDEYFARTMTIANKMTICGERVEKVTVVEKILRSMTARFNHVVCSIELSNDVTTLSIDELQSSLIVHEQRIKGQQIKQEEQALKATNGGRGRGRSSSRGHGRGRQNKENVECYKCHKLGHYQSDCPNWAENANYAEFDDEEEMLLMAKTNCDDEKGENWDSVKLGDDSRMNVMGKGNVKLCINGRNHIITSVYYIPEIVAFKPSFLFHASHTSLKGCSPNFAGVAEKVGIYSGYDFAEVVEKVAIYSREDNLKFSASYCCC</sequence>
<feature type="compositionally biased region" description="Basic residues" evidence="2">
    <location>
        <begin position="158"/>
        <end position="171"/>
    </location>
</feature>
<dbReference type="InterPro" id="IPR001878">
    <property type="entry name" value="Znf_CCHC"/>
</dbReference>
<dbReference type="PANTHER" id="PTHR35317:SF27">
    <property type="entry name" value="RETROVIRUS-RELATED POL POLYPROTEIN FROM TRANSPOSON TNT 1-94"/>
    <property type="match status" value="1"/>
</dbReference>
<keyword evidence="1" id="KW-0862">Zinc</keyword>
<feature type="region of interest" description="Disordered" evidence="2">
    <location>
        <begin position="150"/>
        <end position="172"/>
    </location>
</feature>
<protein>
    <recommendedName>
        <fullName evidence="3">CCHC-type domain-containing protein</fullName>
    </recommendedName>
</protein>
<reference evidence="4 5" key="1">
    <citation type="journal article" date="2014" name="Am. J. Bot.">
        <title>Genome assembly and annotation for red clover (Trifolium pratense; Fabaceae).</title>
        <authorList>
            <person name="Istvanek J."/>
            <person name="Jaros M."/>
            <person name="Krenek A."/>
            <person name="Repkova J."/>
        </authorList>
    </citation>
    <scope>NUCLEOTIDE SEQUENCE [LARGE SCALE GENOMIC DNA]</scope>
    <source>
        <strain evidence="5">cv. Tatra</strain>
        <tissue evidence="4">Young leaves</tissue>
    </source>
</reference>
<comment type="caution">
    <text evidence="4">The sequence shown here is derived from an EMBL/GenBank/DDBJ whole genome shotgun (WGS) entry which is preliminary data.</text>
</comment>
<dbReference type="Pfam" id="PF14223">
    <property type="entry name" value="Retrotran_gag_2"/>
    <property type="match status" value="1"/>
</dbReference>
<evidence type="ECO:0000313" key="4">
    <source>
        <dbReference type="EMBL" id="PNX97761.1"/>
    </source>
</evidence>
<dbReference type="Pfam" id="PF00098">
    <property type="entry name" value="zf-CCHC"/>
    <property type="match status" value="1"/>
</dbReference>